<evidence type="ECO:0000313" key="9">
    <source>
        <dbReference type="EMBL" id="AWL27770.1"/>
    </source>
</evidence>
<dbReference type="SUPFAM" id="SSF54631">
    <property type="entry name" value="CBS-domain pair"/>
    <property type="match status" value="1"/>
</dbReference>
<dbReference type="InterPro" id="IPR000644">
    <property type="entry name" value="CBS_dom"/>
</dbReference>
<feature type="transmembrane region" description="Helical" evidence="7">
    <location>
        <begin position="125"/>
        <end position="150"/>
    </location>
</feature>
<dbReference type="STRING" id="1871111.GCA_001704615_02208"/>
<evidence type="ECO:0000256" key="1">
    <source>
        <dbReference type="ARBA" id="ARBA00004651"/>
    </source>
</evidence>
<evidence type="ECO:0000256" key="2">
    <source>
        <dbReference type="ARBA" id="ARBA00006337"/>
    </source>
</evidence>
<keyword evidence="3" id="KW-1003">Cell membrane</keyword>
<sequence length="529" mass="58766">MILEWMSDPSAWVGLATLVILEIVLGIDNLVFIAILAEKLPPEQRNKARIIGLMLALCMRMVLLASIAWVITLTKPLFHILEHPFSGRDLILLFGGIFLLFKGTMELREQLEGHGPIKEENPVHAAFWMVIVQIVVLDAVFSLDSVITAVGMVKELSVMMIAVVIAVGIMLWASKPLMEFVNKHPTIVILCLCFLMMIGFSLIVEGFGYHIPKGYLYAAIGFSVMIEFFNQTMRKNQEKTVTTTDLRFRTASAVMRMLGGKTATSSDSQNSKSEDVLATQALADEIFDSENSAYHSVMVQGVLGLSERPVKSVMTPRPELEWLDLDEDEATIKENLMSMAHSRLILAHGELDNIAGIVPTHKVLNDYIETGILDFDKHLREPVIVHENAQVLMVMEQLRQAPLQMAIVLNEYGSIEGIATPIDVLEAIAGEFPDEDEMEAAAESLEDGSLMLEGSTDIRHVSLLLGCDLVDESEQYSTLSGYILFHLGRLPENGVKFEADGYLFEVVTMDGHKIDKVHIVALQKPQDDD</sequence>
<dbReference type="Proteomes" id="UP000245977">
    <property type="component" value="Chromosome"/>
</dbReference>
<dbReference type="SMART" id="SM01091">
    <property type="entry name" value="CorC_HlyC"/>
    <property type="match status" value="1"/>
</dbReference>
<dbReference type="OrthoDB" id="9805314at2"/>
<dbReference type="PANTHER" id="PTHR22777">
    <property type="entry name" value="HEMOLYSIN-RELATED"/>
    <property type="match status" value="1"/>
</dbReference>
<dbReference type="Pfam" id="PF00571">
    <property type="entry name" value="CBS"/>
    <property type="match status" value="1"/>
</dbReference>
<keyword evidence="10" id="KW-1185">Reference proteome</keyword>
<keyword evidence="7" id="KW-0472">Membrane</keyword>
<reference evidence="9" key="1">
    <citation type="submission" date="2019-08" db="EMBL/GenBank/DDBJ databases">
        <title>The complete genome of Acinetobacter defluvii strain WCHAD010030.</title>
        <authorList>
            <person name="Hu Y."/>
            <person name="Qin J."/>
            <person name="Feng Y."/>
            <person name="Zong Z."/>
        </authorList>
    </citation>
    <scope>NUCLEOTIDE SEQUENCE</scope>
    <source>
        <strain evidence="9">WCHA30</strain>
    </source>
</reference>
<accession>A0A2S2FA31</accession>
<dbReference type="SUPFAM" id="SSF56176">
    <property type="entry name" value="FAD-binding/transporter-associated domain-like"/>
    <property type="match status" value="1"/>
</dbReference>
<keyword evidence="7" id="KW-0812">Transmembrane</keyword>
<dbReference type="Pfam" id="PF03741">
    <property type="entry name" value="TerC"/>
    <property type="match status" value="1"/>
</dbReference>
<dbReference type="PROSITE" id="PS51371">
    <property type="entry name" value="CBS"/>
    <property type="match status" value="1"/>
</dbReference>
<gene>
    <name evidence="9" type="ORF">DJ533_03765</name>
</gene>
<evidence type="ECO:0000256" key="6">
    <source>
        <dbReference type="PROSITE-ProRule" id="PRU00703"/>
    </source>
</evidence>
<evidence type="ECO:0000256" key="3">
    <source>
        <dbReference type="ARBA" id="ARBA00022475"/>
    </source>
</evidence>
<dbReference type="InterPro" id="IPR046342">
    <property type="entry name" value="CBS_dom_sf"/>
</dbReference>
<comment type="similarity">
    <text evidence="2">Belongs to the UPF0053 family.</text>
</comment>
<dbReference type="InterPro" id="IPR036318">
    <property type="entry name" value="FAD-bd_PCMH-like_sf"/>
</dbReference>
<dbReference type="KEGG" id="adv:DJ533_03765"/>
<feature type="transmembrane region" description="Helical" evidence="7">
    <location>
        <begin position="12"/>
        <end position="38"/>
    </location>
</feature>
<dbReference type="EMBL" id="CP029397">
    <property type="protein sequence ID" value="AWL27770.1"/>
    <property type="molecule type" value="Genomic_DNA"/>
</dbReference>
<name>A0A2S2FA31_9GAMM</name>
<dbReference type="GO" id="GO:0050660">
    <property type="term" value="F:flavin adenine dinucleotide binding"/>
    <property type="evidence" value="ECO:0007669"/>
    <property type="project" value="InterPro"/>
</dbReference>
<evidence type="ECO:0000256" key="4">
    <source>
        <dbReference type="ARBA" id="ARBA00022737"/>
    </source>
</evidence>
<dbReference type="PANTHER" id="PTHR22777:SF30">
    <property type="entry name" value="UPF0053 PROTEIN YEGH"/>
    <property type="match status" value="1"/>
</dbReference>
<dbReference type="InterPro" id="IPR044751">
    <property type="entry name" value="Ion_transp-like_CBS"/>
</dbReference>
<keyword evidence="7" id="KW-1133">Transmembrane helix</keyword>
<organism evidence="9 10">
    <name type="scientific">Acinetobacter defluvii</name>
    <dbReference type="NCBI Taxonomy" id="1871111"/>
    <lineage>
        <taxon>Bacteria</taxon>
        <taxon>Pseudomonadati</taxon>
        <taxon>Pseudomonadota</taxon>
        <taxon>Gammaproteobacteria</taxon>
        <taxon>Moraxellales</taxon>
        <taxon>Moraxellaceae</taxon>
        <taxon>Acinetobacter</taxon>
    </lineage>
</organism>
<dbReference type="GO" id="GO:0005886">
    <property type="term" value="C:plasma membrane"/>
    <property type="evidence" value="ECO:0007669"/>
    <property type="project" value="UniProtKB-SubCell"/>
</dbReference>
<dbReference type="InterPro" id="IPR005496">
    <property type="entry name" value="Integral_membrane_TerC"/>
</dbReference>
<keyword evidence="5 6" id="KW-0129">CBS domain</keyword>
<dbReference type="RefSeq" id="WP_065993305.1">
    <property type="nucleotide sequence ID" value="NZ_CP029397.2"/>
</dbReference>
<evidence type="ECO:0000256" key="5">
    <source>
        <dbReference type="ARBA" id="ARBA00023122"/>
    </source>
</evidence>
<dbReference type="Pfam" id="PF03471">
    <property type="entry name" value="CorC_HlyC"/>
    <property type="match status" value="1"/>
</dbReference>
<dbReference type="InterPro" id="IPR005170">
    <property type="entry name" value="Transptr-assoc_dom"/>
</dbReference>
<protein>
    <submittedName>
        <fullName evidence="9">TerC family protein</fullName>
    </submittedName>
</protein>
<keyword evidence="4" id="KW-0677">Repeat</keyword>
<feature type="domain" description="CBS" evidence="8">
    <location>
        <begin position="378"/>
        <end position="435"/>
    </location>
</feature>
<feature type="transmembrane region" description="Helical" evidence="7">
    <location>
        <begin position="186"/>
        <end position="208"/>
    </location>
</feature>
<comment type="subcellular location">
    <subcellularLocation>
        <location evidence="1">Cell membrane</location>
        <topology evidence="1">Multi-pass membrane protein</topology>
    </subcellularLocation>
</comment>
<dbReference type="AlphaFoldDB" id="A0A2S2FA31"/>
<evidence type="ECO:0000256" key="7">
    <source>
        <dbReference type="SAM" id="Phobius"/>
    </source>
</evidence>
<feature type="transmembrane region" description="Helical" evidence="7">
    <location>
        <begin position="156"/>
        <end position="174"/>
    </location>
</feature>
<dbReference type="Gene3D" id="3.30.465.10">
    <property type="match status" value="1"/>
</dbReference>
<dbReference type="InterPro" id="IPR016169">
    <property type="entry name" value="FAD-bd_PCMH_sub2"/>
</dbReference>
<dbReference type="CDD" id="cd04590">
    <property type="entry name" value="CBS_pair_CorC_HlyC_assoc"/>
    <property type="match status" value="1"/>
</dbReference>
<feature type="transmembrane region" description="Helical" evidence="7">
    <location>
        <begin position="85"/>
        <end position="104"/>
    </location>
</feature>
<feature type="transmembrane region" description="Helical" evidence="7">
    <location>
        <begin position="50"/>
        <end position="73"/>
    </location>
</feature>
<proteinExistence type="inferred from homology"/>
<evidence type="ECO:0000313" key="10">
    <source>
        <dbReference type="Proteomes" id="UP000245977"/>
    </source>
</evidence>
<evidence type="ECO:0000259" key="8">
    <source>
        <dbReference type="PROSITE" id="PS51371"/>
    </source>
</evidence>
<dbReference type="Gene3D" id="3.10.580.10">
    <property type="entry name" value="CBS-domain"/>
    <property type="match status" value="1"/>
</dbReference>